<dbReference type="AlphaFoldDB" id="A0A1G2KZL7"/>
<gene>
    <name evidence="1" type="ORF">A3C16_01185</name>
</gene>
<protein>
    <recommendedName>
        <fullName evidence="3">Phosphodiesterase</fullName>
    </recommendedName>
</protein>
<name>A0A1G2KZL7_9BACT</name>
<dbReference type="PANTHER" id="PTHR10151:SF120">
    <property type="entry name" value="BIS(5'-ADENOSYL)-TRIPHOSPHATASE"/>
    <property type="match status" value="1"/>
</dbReference>
<dbReference type="InterPro" id="IPR017850">
    <property type="entry name" value="Alkaline_phosphatase_core_sf"/>
</dbReference>
<comment type="caution">
    <text evidence="1">The sequence shown here is derived from an EMBL/GenBank/DDBJ whole genome shotgun (WGS) entry which is preliminary data.</text>
</comment>
<reference evidence="1 2" key="1">
    <citation type="journal article" date="2016" name="Nat. Commun.">
        <title>Thousands of microbial genomes shed light on interconnected biogeochemical processes in an aquifer system.</title>
        <authorList>
            <person name="Anantharaman K."/>
            <person name="Brown C.T."/>
            <person name="Hug L.A."/>
            <person name="Sharon I."/>
            <person name="Castelle C.J."/>
            <person name="Probst A.J."/>
            <person name="Thomas B.C."/>
            <person name="Singh A."/>
            <person name="Wilkins M.J."/>
            <person name="Karaoz U."/>
            <person name="Brodie E.L."/>
            <person name="Williams K.H."/>
            <person name="Hubbard S.S."/>
            <person name="Banfield J.F."/>
        </authorList>
    </citation>
    <scope>NUCLEOTIDE SEQUENCE [LARGE SCALE GENOMIC DNA]</scope>
</reference>
<dbReference type="EMBL" id="MHQL01000006">
    <property type="protein sequence ID" value="OHA03879.1"/>
    <property type="molecule type" value="Genomic_DNA"/>
</dbReference>
<dbReference type="GO" id="GO:0016787">
    <property type="term" value="F:hydrolase activity"/>
    <property type="evidence" value="ECO:0007669"/>
    <property type="project" value="UniProtKB-ARBA"/>
</dbReference>
<accession>A0A1G2KZL7</accession>
<evidence type="ECO:0000313" key="2">
    <source>
        <dbReference type="Proteomes" id="UP000177811"/>
    </source>
</evidence>
<dbReference type="PANTHER" id="PTHR10151">
    <property type="entry name" value="ECTONUCLEOTIDE PYROPHOSPHATASE/PHOSPHODIESTERASE"/>
    <property type="match status" value="1"/>
</dbReference>
<evidence type="ECO:0008006" key="3">
    <source>
        <dbReference type="Google" id="ProtNLM"/>
    </source>
</evidence>
<organism evidence="1 2">
    <name type="scientific">Candidatus Sungbacteria bacterium RIFCSPHIGHO2_02_FULL_51_29</name>
    <dbReference type="NCBI Taxonomy" id="1802273"/>
    <lineage>
        <taxon>Bacteria</taxon>
        <taxon>Candidatus Sungiibacteriota</taxon>
    </lineage>
</organism>
<dbReference type="Proteomes" id="UP000177811">
    <property type="component" value="Unassembled WGS sequence"/>
</dbReference>
<dbReference type="Pfam" id="PF01663">
    <property type="entry name" value="Phosphodiest"/>
    <property type="match status" value="1"/>
</dbReference>
<dbReference type="SUPFAM" id="SSF53649">
    <property type="entry name" value="Alkaline phosphatase-like"/>
    <property type="match status" value="1"/>
</dbReference>
<evidence type="ECO:0000313" key="1">
    <source>
        <dbReference type="EMBL" id="OHA03879.1"/>
    </source>
</evidence>
<dbReference type="Gene3D" id="3.40.720.10">
    <property type="entry name" value="Alkaline Phosphatase, subunit A"/>
    <property type="match status" value="1"/>
</dbReference>
<sequence length="427" mass="47519">MKKQLPKELASFPMLPRYGGASLVEVPAMVLSHFGIGNGRPVLQNSSYLKHTTGAEKIILFFADGLGYNHLVRARNAGNRLFELFRIFGSISALTTIFPTTTAAGLTAVHSGLSPQEHGLPEWNVYFKEFDMVIQTIPFTPYHGKERDQLLAMGGTPEMLYDGPTIYEELRRVGVPSYVFANKGYAESTFSRATFRGSSVVPFTRGFDLMVKLRVLVEADSGPGYFFVYWDPIDIAEHEFGPESAEHYSETNMFSTLIVEEFLRKCRMSREAAAKVSLLLTADHGQIAVRPENIVYLDDLVPLGEYCVKGGNGAKIMPTGSARDTFLFVNPQRRMECVAHLRTVLDGVAEVLLTEDAIACGLFGIGTPCQRFLDRIGNVLILPRGENLIWHREYRKDPTRLRGTHGGLSLEELLIPFCAARLSDLLD</sequence>
<proteinExistence type="predicted"/>
<dbReference type="InterPro" id="IPR002591">
    <property type="entry name" value="Phosphodiest/P_Trfase"/>
</dbReference>